<dbReference type="InterPro" id="IPR029058">
    <property type="entry name" value="AB_hydrolase_fold"/>
</dbReference>
<organism evidence="1 2">
    <name type="scientific">Pontibacter qinzhouensis</name>
    <dbReference type="NCBI Taxonomy" id="2603253"/>
    <lineage>
        <taxon>Bacteria</taxon>
        <taxon>Pseudomonadati</taxon>
        <taxon>Bacteroidota</taxon>
        <taxon>Cytophagia</taxon>
        <taxon>Cytophagales</taxon>
        <taxon>Hymenobacteraceae</taxon>
        <taxon>Pontibacter</taxon>
    </lineage>
</organism>
<dbReference type="OrthoDB" id="9798122at2"/>
<evidence type="ECO:0000313" key="2">
    <source>
        <dbReference type="Proteomes" id="UP000321926"/>
    </source>
</evidence>
<keyword evidence="2" id="KW-1185">Reference proteome</keyword>
<gene>
    <name evidence="1" type="ORF">FVR03_16365</name>
</gene>
<accession>A0A5C8JHW2</accession>
<proteinExistence type="predicted"/>
<protein>
    <submittedName>
        <fullName evidence="1">Uncharacterized protein</fullName>
    </submittedName>
</protein>
<reference evidence="1 2" key="1">
    <citation type="submission" date="2019-08" db="EMBL/GenBank/DDBJ databases">
        <authorList>
            <person name="Shi S."/>
        </authorList>
    </citation>
    <scope>NUCLEOTIDE SEQUENCE [LARGE SCALE GENOMIC DNA]</scope>
    <source>
        <strain evidence="1 2">GY10130</strain>
    </source>
</reference>
<dbReference type="AlphaFoldDB" id="A0A5C8JHW2"/>
<evidence type="ECO:0000313" key="1">
    <source>
        <dbReference type="EMBL" id="TXK36951.1"/>
    </source>
</evidence>
<comment type="caution">
    <text evidence="1">The sequence shown here is derived from an EMBL/GenBank/DDBJ whole genome shotgun (WGS) entry which is preliminary data.</text>
</comment>
<dbReference type="SUPFAM" id="SSF53474">
    <property type="entry name" value="alpha/beta-Hydrolases"/>
    <property type="match status" value="1"/>
</dbReference>
<name>A0A5C8JHW2_9BACT</name>
<dbReference type="Gene3D" id="3.40.50.1820">
    <property type="entry name" value="alpha/beta hydrolase"/>
    <property type="match status" value="1"/>
</dbReference>
<dbReference type="Proteomes" id="UP000321926">
    <property type="component" value="Unassembled WGS sequence"/>
</dbReference>
<sequence length="161" mass="17299">MNIFILQGSEEDVPKPEDTGNLVSATSVGTIPKTAIQALAQTSGFGSAVNLLKYDIAFYRFTYKTTYKGNETESSGMLAIPQGTPDPPALLSALHGTMFADADTPSNFPATFTDFELLALAGYSTLIPDFIGYGVSEEIFHPYYDEQHSALAVVDMLKAAD</sequence>
<dbReference type="EMBL" id="VRTY01000067">
    <property type="protein sequence ID" value="TXK36951.1"/>
    <property type="molecule type" value="Genomic_DNA"/>
</dbReference>
<dbReference type="RefSeq" id="WP_147922838.1">
    <property type="nucleotide sequence ID" value="NZ_VRTY01000067.1"/>
</dbReference>